<evidence type="ECO:0000313" key="4">
    <source>
        <dbReference type="EMBL" id="VEH06194.1"/>
    </source>
</evidence>
<feature type="region of interest" description="Disordered" evidence="1">
    <location>
        <begin position="32"/>
        <end position="61"/>
    </location>
</feature>
<feature type="domain" description="LytR/CpsA/Psr regulator C-terminal" evidence="2">
    <location>
        <begin position="76"/>
        <end position="162"/>
    </location>
</feature>
<protein>
    <submittedName>
        <fullName evidence="3">LytR cell envelope-related transcriptional attenuator</fullName>
    </submittedName>
    <submittedName>
        <fullName evidence="4">Secreted protein</fullName>
    </submittedName>
</protein>
<dbReference type="Pfam" id="PF13399">
    <property type="entry name" value="LytR_C"/>
    <property type="match status" value="1"/>
</dbReference>
<proteinExistence type="predicted"/>
<dbReference type="Proteomes" id="UP000033457">
    <property type="component" value="Chromosome"/>
</dbReference>
<evidence type="ECO:0000313" key="3">
    <source>
        <dbReference type="EMBL" id="AKE41999.1"/>
    </source>
</evidence>
<dbReference type="KEGG" id="cku:UL82_09305"/>
<dbReference type="Gene3D" id="3.30.70.2390">
    <property type="match status" value="1"/>
</dbReference>
<dbReference type="STRING" id="35755.UL82_09305"/>
<sequence>MPLRGIAMILIAVAILIAAWGVFSLNKNTDTTTPAAKTTSAQPVVETPTSTTAQEAVGHSEEAAPVAPQAMAVSAVHVLNNSTISGLAAQVADQLRAQGTQIGEVGNYPDSVVPENTVYYSPQLPGAERAAQELAARVNAVALPRDPALPSETADPATLVLVLAGQTTVG</sequence>
<feature type="compositionally biased region" description="Low complexity" evidence="1">
    <location>
        <begin position="32"/>
        <end position="41"/>
    </location>
</feature>
<dbReference type="EMBL" id="LR134377">
    <property type="protein sequence ID" value="VEH06194.1"/>
    <property type="molecule type" value="Genomic_DNA"/>
</dbReference>
<dbReference type="InterPro" id="IPR027381">
    <property type="entry name" value="LytR/CpsA/Psr_C"/>
</dbReference>
<evidence type="ECO:0000259" key="2">
    <source>
        <dbReference type="Pfam" id="PF13399"/>
    </source>
</evidence>
<keyword evidence="5" id="KW-1185">Reference proteome</keyword>
<dbReference type="EMBL" id="CP011312">
    <property type="protein sequence ID" value="AKE41999.1"/>
    <property type="molecule type" value="Genomic_DNA"/>
</dbReference>
<reference evidence="3 5" key="1">
    <citation type="journal article" date="2015" name="Genome Announc.">
        <title>Complete Genome Sequence of Corynebacterium kutscheri DSM 20755, a Corynebacterial Type Strain with Remarkably Low G+C Content of Chromosomal DNA.</title>
        <authorList>
            <person name="Ruckert C."/>
            <person name="Albersmeier A."/>
            <person name="Winkler A."/>
            <person name="Tauch A."/>
        </authorList>
    </citation>
    <scope>NUCLEOTIDE SEQUENCE [LARGE SCALE GENOMIC DNA]</scope>
    <source>
        <strain evidence="3 5">DSM 20755</strain>
    </source>
</reference>
<gene>
    <name evidence="4" type="ORF">NCTC949_00997</name>
    <name evidence="3" type="ORF">UL82_09305</name>
</gene>
<evidence type="ECO:0000313" key="6">
    <source>
        <dbReference type="Proteomes" id="UP000271380"/>
    </source>
</evidence>
<organism evidence="3 5">
    <name type="scientific">Corynebacterium kutscheri</name>
    <dbReference type="NCBI Taxonomy" id="35755"/>
    <lineage>
        <taxon>Bacteria</taxon>
        <taxon>Bacillati</taxon>
        <taxon>Actinomycetota</taxon>
        <taxon>Actinomycetes</taxon>
        <taxon>Mycobacteriales</taxon>
        <taxon>Corynebacteriaceae</taxon>
        <taxon>Corynebacterium</taxon>
    </lineage>
</organism>
<dbReference type="HOGENOM" id="CLU_073279_1_0_11"/>
<reference evidence="4 6" key="2">
    <citation type="submission" date="2018-12" db="EMBL/GenBank/DDBJ databases">
        <authorList>
            <consortium name="Pathogen Informatics"/>
        </authorList>
    </citation>
    <scope>NUCLEOTIDE SEQUENCE [LARGE SCALE GENOMIC DNA]</scope>
    <source>
        <strain evidence="4 6">NCTC949</strain>
    </source>
</reference>
<evidence type="ECO:0000313" key="5">
    <source>
        <dbReference type="Proteomes" id="UP000033457"/>
    </source>
</evidence>
<dbReference type="Proteomes" id="UP000271380">
    <property type="component" value="Chromosome"/>
</dbReference>
<accession>A0A0F6TER2</accession>
<dbReference type="AlphaFoldDB" id="A0A0F6TER2"/>
<name>A0A0F6TER2_9CORY</name>
<evidence type="ECO:0000256" key="1">
    <source>
        <dbReference type="SAM" id="MobiDB-lite"/>
    </source>
</evidence>